<dbReference type="EMBL" id="JACHCA010000012">
    <property type="protein sequence ID" value="MBB6129946.1"/>
    <property type="molecule type" value="Genomic_DNA"/>
</dbReference>
<comment type="caution">
    <text evidence="5">The sequence shown here is derived from an EMBL/GenBank/DDBJ whole genome shotgun (WGS) entry which is preliminary data.</text>
</comment>
<dbReference type="RefSeq" id="WP_183588879.1">
    <property type="nucleotide sequence ID" value="NZ_JACHCA010000012.1"/>
</dbReference>
<dbReference type="PANTHER" id="PTHR43751">
    <property type="entry name" value="SULFATASE"/>
    <property type="match status" value="1"/>
</dbReference>
<evidence type="ECO:0000313" key="6">
    <source>
        <dbReference type="Proteomes" id="UP000548326"/>
    </source>
</evidence>
<proteinExistence type="inferred from homology"/>
<feature type="signal peptide" evidence="3">
    <location>
        <begin position="1"/>
        <end position="25"/>
    </location>
</feature>
<keyword evidence="2" id="KW-0378">Hydrolase</keyword>
<dbReference type="SUPFAM" id="SSF53649">
    <property type="entry name" value="Alkaline phosphatase-like"/>
    <property type="match status" value="1"/>
</dbReference>
<accession>A0A841JK28</accession>
<dbReference type="GO" id="GO:0016787">
    <property type="term" value="F:hydrolase activity"/>
    <property type="evidence" value="ECO:0007669"/>
    <property type="project" value="UniProtKB-KW"/>
</dbReference>
<dbReference type="PROSITE" id="PS00523">
    <property type="entry name" value="SULFATASE_1"/>
    <property type="match status" value="1"/>
</dbReference>
<keyword evidence="3" id="KW-0732">Signal</keyword>
<dbReference type="PANTHER" id="PTHR43751:SF6">
    <property type="entry name" value="N-ACETYLGALACTOSAMINE-6-O-SULFATASE"/>
    <property type="match status" value="1"/>
</dbReference>
<dbReference type="AlphaFoldDB" id="A0A841JK28"/>
<comment type="similarity">
    <text evidence="1">Belongs to the sulfatase family.</text>
</comment>
<evidence type="ECO:0000256" key="1">
    <source>
        <dbReference type="ARBA" id="ARBA00008779"/>
    </source>
</evidence>
<feature type="chain" id="PRO_5032277772" evidence="3">
    <location>
        <begin position="26"/>
        <end position="515"/>
    </location>
</feature>
<dbReference type="InterPro" id="IPR017850">
    <property type="entry name" value="Alkaline_phosphatase_core_sf"/>
</dbReference>
<feature type="domain" description="Sulfatase N-terminal" evidence="4">
    <location>
        <begin position="29"/>
        <end position="398"/>
    </location>
</feature>
<dbReference type="CDD" id="cd16143">
    <property type="entry name" value="ARS_like"/>
    <property type="match status" value="1"/>
</dbReference>
<evidence type="ECO:0000259" key="4">
    <source>
        <dbReference type="Pfam" id="PF00884"/>
    </source>
</evidence>
<dbReference type="Gene3D" id="3.40.720.10">
    <property type="entry name" value="Alkaline Phosphatase, subunit A"/>
    <property type="match status" value="1"/>
</dbReference>
<evidence type="ECO:0000313" key="5">
    <source>
        <dbReference type="EMBL" id="MBB6129946.1"/>
    </source>
</evidence>
<dbReference type="Gene3D" id="3.30.1120.10">
    <property type="match status" value="1"/>
</dbReference>
<dbReference type="InterPro" id="IPR000917">
    <property type="entry name" value="Sulfatase_N"/>
</dbReference>
<dbReference type="Pfam" id="PF00884">
    <property type="entry name" value="Sulfatase"/>
    <property type="match status" value="1"/>
</dbReference>
<dbReference type="InterPro" id="IPR052701">
    <property type="entry name" value="GAG_Ulvan_Degrading_Sulfatases"/>
</dbReference>
<reference evidence="5 6" key="1">
    <citation type="submission" date="2020-08" db="EMBL/GenBank/DDBJ databases">
        <title>Genomic Encyclopedia of Type Strains, Phase IV (KMG-V): Genome sequencing to study the core and pangenomes of soil and plant-associated prokaryotes.</title>
        <authorList>
            <person name="Whitman W."/>
        </authorList>
    </citation>
    <scope>NUCLEOTIDE SEQUENCE [LARGE SCALE GENOMIC DNA]</scope>
    <source>
        <strain evidence="5 6">MP601</strain>
    </source>
</reference>
<evidence type="ECO:0000256" key="3">
    <source>
        <dbReference type="SAM" id="SignalP"/>
    </source>
</evidence>
<evidence type="ECO:0000256" key="2">
    <source>
        <dbReference type="ARBA" id="ARBA00022801"/>
    </source>
</evidence>
<dbReference type="PROSITE" id="PS00149">
    <property type="entry name" value="SULFATASE_2"/>
    <property type="match status" value="1"/>
</dbReference>
<sequence length="515" mass="56410">MKNNTLLKTINILLLFVGSASVSYAQQKPNVIYIYADDLGYGDLSCYGATKLHTPNLDKLAKSGIRFTNAHATSATCTPSRFALMTGKYPWRKTGTGILPGNAALIIPTDKTTLPQVFKRAGYATAIVGKWHLGLGDSVNKNWNGEIKPGPNEVGFDYSFIFPATADRVPTVFLENHRVVASDANDPIAVDYSKKIGNDPTGKEHPELLKLKSSQGHDNTIVNGIGRIGYMSGGYQARWVDEEVSSTFLFKVEQFITDHRQKPFFLYYALTEPHVPRMPATRFKGTSGLGYRGDDILQLDWTIGQLMKTLELNGMTKNTLIIFTSDNGPVLDDGYQDGAVTLLSGHTPWGPMRGGKYSALEAGTRLPFIVSWPAQVKPGVSDALFSQMDILASMAHLLNQKVPNGDAEDSQDHLDVLLGKSKQGRSTLIEQGSTDPTAIIKGDWKYIKPHPGVAYMKDVGIESGNSPSPQLYNLKDDIGEKNNLANTYPDKVKELDQLLQHEIKLGIPGVVTPKN</sequence>
<name>A0A841JK28_9SPHI</name>
<dbReference type="Proteomes" id="UP000548326">
    <property type="component" value="Unassembled WGS sequence"/>
</dbReference>
<organism evidence="5 6">
    <name type="scientific">Mucilaginibacter lappiensis</name>
    <dbReference type="NCBI Taxonomy" id="354630"/>
    <lineage>
        <taxon>Bacteria</taxon>
        <taxon>Pseudomonadati</taxon>
        <taxon>Bacteroidota</taxon>
        <taxon>Sphingobacteriia</taxon>
        <taxon>Sphingobacteriales</taxon>
        <taxon>Sphingobacteriaceae</taxon>
        <taxon>Mucilaginibacter</taxon>
    </lineage>
</organism>
<protein>
    <submittedName>
        <fullName evidence="5">Arylsulfatase A-like enzyme</fullName>
    </submittedName>
</protein>
<gene>
    <name evidence="5" type="ORF">HDF22_004083</name>
</gene>
<dbReference type="InterPro" id="IPR024607">
    <property type="entry name" value="Sulfatase_CS"/>
</dbReference>